<dbReference type="PRINTS" id="PR00300">
    <property type="entry name" value="CLPPROTEASEA"/>
</dbReference>
<reference evidence="3 5" key="1">
    <citation type="submission" date="2017-09" db="EMBL/GenBank/DDBJ databases">
        <title>Large-scale bioinformatics analysis of Bacillus genomes uncovers conserved roles of natural products in bacterial physiology.</title>
        <authorList>
            <consortium name="Agbiome Team Llc"/>
            <person name="Bleich R.M."/>
            <person name="Kirk G.J."/>
            <person name="Santa Maria K.C."/>
            <person name="Allen S.E."/>
            <person name="Farag S."/>
            <person name="Shank E.A."/>
            <person name="Bowers A."/>
        </authorList>
    </citation>
    <scope>NUCLEOTIDE SEQUENCE [LARGE SCALE GENOMIC DNA]</scope>
    <source>
        <strain evidence="3 5">AFS003013</strain>
    </source>
</reference>
<protein>
    <submittedName>
        <fullName evidence="4">MoxR family ATPase</fullName>
    </submittedName>
</protein>
<evidence type="ECO:0000256" key="1">
    <source>
        <dbReference type="ARBA" id="ARBA00009417"/>
    </source>
</evidence>
<evidence type="ECO:0000313" key="5">
    <source>
        <dbReference type="Proteomes" id="UP000220341"/>
    </source>
</evidence>
<reference evidence="4 6" key="2">
    <citation type="journal article" date="2018" name="Appl. Environ. Microbiol.">
        <title>Antimicrobial susceptibility testing and tentative epidemiological cut-off values of five Bacillus species relevant for use as animal feed additives or for plant protection.</title>
        <authorList>
            <person name="Agerso Y."/>
            <person name="Stuer-Lauridsen B."/>
            <person name="Bjerre K."/>
            <person name="Jensen M.G."/>
            <person name="Johansen E."/>
            <person name="Bennedsen M."/>
            <person name="Brockmann E."/>
            <person name="Nielsen B."/>
        </authorList>
    </citation>
    <scope>NUCLEOTIDE SEQUENCE [LARGE SCALE GENOMIC DNA]</scope>
    <source>
        <strain evidence="4 6">CHCC20162</strain>
    </source>
</reference>
<dbReference type="InterPro" id="IPR011704">
    <property type="entry name" value="ATPase_dyneun-rel_AAA"/>
</dbReference>
<dbReference type="InterPro" id="IPR027417">
    <property type="entry name" value="P-loop_NTPase"/>
</dbReference>
<dbReference type="Gene3D" id="3.40.50.300">
    <property type="entry name" value="P-loop containing nucleotide triphosphate hydrolases"/>
    <property type="match status" value="1"/>
</dbReference>
<name>A0A2A9ZWD9_PRIMG</name>
<dbReference type="SUPFAM" id="SSF52540">
    <property type="entry name" value="P-loop containing nucleoside triphosphate hydrolases"/>
    <property type="match status" value="1"/>
</dbReference>
<dbReference type="Pfam" id="PF07728">
    <property type="entry name" value="AAA_5"/>
    <property type="match status" value="1"/>
</dbReference>
<dbReference type="EMBL" id="PQWM01000006">
    <property type="protein sequence ID" value="RDZ18305.1"/>
    <property type="molecule type" value="Genomic_DNA"/>
</dbReference>
<dbReference type="AlphaFoldDB" id="A0A2A9ZWD9"/>
<evidence type="ECO:0000259" key="2">
    <source>
        <dbReference type="SMART" id="SM00382"/>
    </source>
</evidence>
<dbReference type="Proteomes" id="UP000220341">
    <property type="component" value="Unassembled WGS sequence"/>
</dbReference>
<proteinExistence type="inferred from homology"/>
<sequence>MQKERIFVMSIQLSQLSLPQEVLSLLANRKYENLSDADQLLIGKGGYTAEEADILEDAIIALSLGKNVLLKGPTGSGKTKLAETLSHLFSQPMHSVNCSVDLDAEALLGFKTIAEQEGKTGIEFVEGPVIQAMKKGHLLYIDEINMAKPETLPILNGVLDYRKMITNPFTGDVVRGQQTFGVVAAINEGYVGTVPLNEALKNRFVVIEVPYIQGGSLKQVLMSQSQLKDEKLIDKFVTLSADLITQVQSGHVSEEAASIRALIDTCDLALYMPPLRAIKRGIIEKLEDEREKAAIQNIAETLFE</sequence>
<dbReference type="Proteomes" id="UP000256519">
    <property type="component" value="Unassembled WGS sequence"/>
</dbReference>
<dbReference type="InterPro" id="IPR050764">
    <property type="entry name" value="CbbQ/NirQ/NorQ/GpvN"/>
</dbReference>
<gene>
    <name evidence="4" type="ORF">C3744_05395</name>
    <name evidence="3" type="ORF">CN497_10255</name>
</gene>
<organism evidence="4 6">
    <name type="scientific">Priestia megaterium</name>
    <name type="common">Bacillus megaterium</name>
    <dbReference type="NCBI Taxonomy" id="1404"/>
    <lineage>
        <taxon>Bacteria</taxon>
        <taxon>Bacillati</taxon>
        <taxon>Bacillota</taxon>
        <taxon>Bacilli</taxon>
        <taxon>Bacillales</taxon>
        <taxon>Bacillaceae</taxon>
        <taxon>Priestia</taxon>
    </lineage>
</organism>
<dbReference type="InterPro" id="IPR001270">
    <property type="entry name" value="ClpA/B"/>
</dbReference>
<dbReference type="InterPro" id="IPR003593">
    <property type="entry name" value="AAA+_ATPase"/>
</dbReference>
<dbReference type="CDD" id="cd00009">
    <property type="entry name" value="AAA"/>
    <property type="match status" value="1"/>
</dbReference>
<comment type="caution">
    <text evidence="4">The sequence shown here is derived from an EMBL/GenBank/DDBJ whole genome shotgun (WGS) entry which is preliminary data.</text>
</comment>
<evidence type="ECO:0000313" key="6">
    <source>
        <dbReference type="Proteomes" id="UP000256519"/>
    </source>
</evidence>
<evidence type="ECO:0000313" key="3">
    <source>
        <dbReference type="EMBL" id="PES39344.1"/>
    </source>
</evidence>
<evidence type="ECO:0000313" key="4">
    <source>
        <dbReference type="EMBL" id="RDZ18305.1"/>
    </source>
</evidence>
<dbReference type="GO" id="GO:0016887">
    <property type="term" value="F:ATP hydrolysis activity"/>
    <property type="evidence" value="ECO:0007669"/>
    <property type="project" value="InterPro"/>
</dbReference>
<dbReference type="SMART" id="SM00382">
    <property type="entry name" value="AAA"/>
    <property type="match status" value="1"/>
</dbReference>
<accession>A0A2A9ZWD9</accession>
<dbReference type="PANTHER" id="PTHR42759:SF1">
    <property type="entry name" value="MAGNESIUM-CHELATASE SUBUNIT CHLD"/>
    <property type="match status" value="1"/>
</dbReference>
<dbReference type="EMBL" id="NTYW01000009">
    <property type="protein sequence ID" value="PES39344.1"/>
    <property type="molecule type" value="Genomic_DNA"/>
</dbReference>
<feature type="domain" description="AAA+ ATPase" evidence="2">
    <location>
        <begin position="64"/>
        <end position="214"/>
    </location>
</feature>
<dbReference type="RefSeq" id="WP_013056870.1">
    <property type="nucleotide sequence ID" value="NZ_CATKPS010000011.1"/>
</dbReference>
<dbReference type="PANTHER" id="PTHR42759">
    <property type="entry name" value="MOXR FAMILY PROTEIN"/>
    <property type="match status" value="1"/>
</dbReference>
<comment type="similarity">
    <text evidence="1">Belongs to the CbbQ/NirQ/NorQ/GpvN family.</text>
</comment>
<dbReference type="GO" id="GO:0005524">
    <property type="term" value="F:ATP binding"/>
    <property type="evidence" value="ECO:0007669"/>
    <property type="project" value="InterPro"/>
</dbReference>